<dbReference type="AlphaFoldDB" id="T1GZ77"/>
<dbReference type="STRING" id="36166.T1GZ77"/>
<dbReference type="CDD" id="cd00170">
    <property type="entry name" value="SEC14"/>
    <property type="match status" value="1"/>
</dbReference>
<dbReference type="GO" id="GO:0016020">
    <property type="term" value="C:membrane"/>
    <property type="evidence" value="ECO:0007669"/>
    <property type="project" value="TreeGrafter"/>
</dbReference>
<dbReference type="SUPFAM" id="SSF52087">
    <property type="entry name" value="CRAL/TRIO domain"/>
    <property type="match status" value="1"/>
</dbReference>
<reference evidence="2" key="2">
    <citation type="submission" date="2015-06" db="UniProtKB">
        <authorList>
            <consortium name="EnsemblMetazoa"/>
        </authorList>
    </citation>
    <scope>IDENTIFICATION</scope>
</reference>
<dbReference type="Proteomes" id="UP000015102">
    <property type="component" value="Unassembled WGS sequence"/>
</dbReference>
<protein>
    <recommendedName>
        <fullName evidence="1">CRAL-TRIO domain-containing protein</fullName>
    </recommendedName>
</protein>
<dbReference type="PROSITE" id="PS50191">
    <property type="entry name" value="CRAL_TRIO"/>
    <property type="match status" value="1"/>
</dbReference>
<evidence type="ECO:0000313" key="2">
    <source>
        <dbReference type="EnsemblMetazoa" id="MESCA009175-PA"/>
    </source>
</evidence>
<dbReference type="Gene3D" id="3.40.525.10">
    <property type="entry name" value="CRAL-TRIO lipid binding domain"/>
    <property type="match status" value="1"/>
</dbReference>
<dbReference type="GO" id="GO:1902936">
    <property type="term" value="F:phosphatidylinositol bisphosphate binding"/>
    <property type="evidence" value="ECO:0007669"/>
    <property type="project" value="TreeGrafter"/>
</dbReference>
<sequence>MGTTIRIPKPLYGEDGPAITISRSGVYEVGEYDIVDVLKVKTMLLIIQMLEDDNAVVSGCHEIIDMSKATMGHFLQMTPALMKKMSSFADEAIPIRQKGAHFINTPVGFEQIFNLFRSFLSPPPPPPSIVIFKHLNY</sequence>
<dbReference type="EnsemblMetazoa" id="MESCA009175-RA">
    <property type="protein sequence ID" value="MESCA009175-PA"/>
    <property type="gene ID" value="MESCA009175"/>
</dbReference>
<dbReference type="PANTHER" id="PTHR10174:SF216">
    <property type="entry name" value="CRAL-TRIO DOMAIN-CONTAINING PROTEIN-RELATED"/>
    <property type="match status" value="1"/>
</dbReference>
<evidence type="ECO:0000259" key="1">
    <source>
        <dbReference type="PROSITE" id="PS50191"/>
    </source>
</evidence>
<dbReference type="InterPro" id="IPR036865">
    <property type="entry name" value="CRAL-TRIO_dom_sf"/>
</dbReference>
<dbReference type="PANTHER" id="PTHR10174">
    <property type="entry name" value="ALPHA-TOCOPHEROL TRANSFER PROTEIN-RELATED"/>
    <property type="match status" value="1"/>
</dbReference>
<dbReference type="EMBL" id="CAQQ02118594">
    <property type="status" value="NOT_ANNOTATED_CDS"/>
    <property type="molecule type" value="Genomic_DNA"/>
</dbReference>
<dbReference type="Pfam" id="PF00650">
    <property type="entry name" value="CRAL_TRIO"/>
    <property type="match status" value="1"/>
</dbReference>
<keyword evidence="3" id="KW-1185">Reference proteome</keyword>
<dbReference type="HOGENOM" id="CLU_1867440_0_0_1"/>
<evidence type="ECO:0000313" key="3">
    <source>
        <dbReference type="Proteomes" id="UP000015102"/>
    </source>
</evidence>
<feature type="domain" description="CRAL-TRIO" evidence="1">
    <location>
        <begin position="1"/>
        <end position="137"/>
    </location>
</feature>
<reference evidence="3" key="1">
    <citation type="submission" date="2013-02" db="EMBL/GenBank/DDBJ databases">
        <authorList>
            <person name="Hughes D."/>
        </authorList>
    </citation>
    <scope>NUCLEOTIDE SEQUENCE</scope>
    <source>
        <strain>Durham</strain>
        <strain evidence="3">NC isolate 2 -- Noor lab</strain>
    </source>
</reference>
<organism evidence="2 3">
    <name type="scientific">Megaselia scalaris</name>
    <name type="common">Humpbacked fly</name>
    <name type="synonym">Phora scalaris</name>
    <dbReference type="NCBI Taxonomy" id="36166"/>
    <lineage>
        <taxon>Eukaryota</taxon>
        <taxon>Metazoa</taxon>
        <taxon>Ecdysozoa</taxon>
        <taxon>Arthropoda</taxon>
        <taxon>Hexapoda</taxon>
        <taxon>Insecta</taxon>
        <taxon>Pterygota</taxon>
        <taxon>Neoptera</taxon>
        <taxon>Endopterygota</taxon>
        <taxon>Diptera</taxon>
        <taxon>Brachycera</taxon>
        <taxon>Muscomorpha</taxon>
        <taxon>Platypezoidea</taxon>
        <taxon>Phoridae</taxon>
        <taxon>Megaseliini</taxon>
        <taxon>Megaselia</taxon>
    </lineage>
</organism>
<accession>T1GZ77</accession>
<dbReference type="InterPro" id="IPR001251">
    <property type="entry name" value="CRAL-TRIO_dom"/>
</dbReference>
<proteinExistence type="predicted"/>
<name>T1GZ77_MEGSC</name>